<comment type="caution">
    <text evidence="2">The sequence shown here is derived from an EMBL/GenBank/DDBJ whole genome shotgun (WGS) entry which is preliminary data.</text>
</comment>
<feature type="transmembrane region" description="Helical" evidence="1">
    <location>
        <begin position="345"/>
        <end position="366"/>
    </location>
</feature>
<evidence type="ECO:0000313" key="2">
    <source>
        <dbReference type="EMBL" id="CAI4016067.1"/>
    </source>
</evidence>
<keyword evidence="1" id="KW-1133">Transmembrane helix</keyword>
<keyword evidence="1" id="KW-0472">Membrane</keyword>
<organism evidence="2">
    <name type="scientific">Cladocopium goreaui</name>
    <dbReference type="NCBI Taxonomy" id="2562237"/>
    <lineage>
        <taxon>Eukaryota</taxon>
        <taxon>Sar</taxon>
        <taxon>Alveolata</taxon>
        <taxon>Dinophyceae</taxon>
        <taxon>Suessiales</taxon>
        <taxon>Symbiodiniaceae</taxon>
        <taxon>Cladocopium</taxon>
    </lineage>
</organism>
<feature type="transmembrane region" description="Helical" evidence="1">
    <location>
        <begin position="82"/>
        <end position="103"/>
    </location>
</feature>
<dbReference type="AlphaFoldDB" id="A0A9P1DV84"/>
<evidence type="ECO:0000313" key="4">
    <source>
        <dbReference type="Proteomes" id="UP001152797"/>
    </source>
</evidence>
<dbReference type="EMBL" id="CAMXCT030006566">
    <property type="protein sequence ID" value="CAL4803379.1"/>
    <property type="molecule type" value="Genomic_DNA"/>
</dbReference>
<keyword evidence="1" id="KW-0812">Transmembrane</keyword>
<feature type="transmembrane region" description="Helical" evidence="1">
    <location>
        <begin position="192"/>
        <end position="210"/>
    </location>
</feature>
<feature type="transmembrane region" description="Helical" evidence="1">
    <location>
        <begin position="154"/>
        <end position="172"/>
    </location>
</feature>
<sequence length="464" mass="52323">MYWTVSIPGTLCAFAWLVLQVEAYREKLKGLEHAEHSGANASNAASKASPDAMPVLLLWFLVFDFIFLYLSNTTYSLMRENFFKMVSYTVSIFCALLVEMAVVEILLEGLLRLGGMSEPHYDLAYLIFTLLLFPAWFIGISYSTWFVQDSSDSVVAAGGVIAHTAAFTGIDLSVRLQKILATKFDKVTGVTMSIYVVSPLLAMLVCKLFSNMSHWVRRKKLMDNVIQQKEGDGHGPFWAHEAFHGELECAAILSGWLFRQALLTVVQQRIPTKSGDIEVTLAGPVMFLTVGGFICAKSVLAALPWKNHLTTFVQLLLGMAACWCFMSFIMYDIKQNVDLPDHRWLFLLFSVSAVAITAMFVLGYMADWRMLQKDQLQELIAVCGIATGLAWEKSFEWAVKQVVKNDVLTYNRHAVNLLRHGSPLLADLTRQLKIFEVHREDAAEDILKRPKEILLLAWQITQIW</sequence>
<feature type="transmembrane region" description="Helical" evidence="1">
    <location>
        <begin position="123"/>
        <end position="142"/>
    </location>
</feature>
<evidence type="ECO:0000313" key="3">
    <source>
        <dbReference type="EMBL" id="CAL1169442.1"/>
    </source>
</evidence>
<accession>A0A9P1DV84</accession>
<dbReference type="Proteomes" id="UP001152797">
    <property type="component" value="Unassembled WGS sequence"/>
</dbReference>
<name>A0A9P1DV84_9DINO</name>
<proteinExistence type="predicted"/>
<keyword evidence="4" id="KW-1185">Reference proteome</keyword>
<feature type="transmembrane region" description="Helical" evidence="1">
    <location>
        <begin position="312"/>
        <end position="333"/>
    </location>
</feature>
<reference evidence="3" key="2">
    <citation type="submission" date="2024-04" db="EMBL/GenBank/DDBJ databases">
        <authorList>
            <person name="Chen Y."/>
            <person name="Shah S."/>
            <person name="Dougan E. K."/>
            <person name="Thang M."/>
            <person name="Chan C."/>
        </authorList>
    </citation>
    <scope>NUCLEOTIDE SEQUENCE [LARGE SCALE GENOMIC DNA]</scope>
</reference>
<feature type="transmembrane region" description="Helical" evidence="1">
    <location>
        <begin position="52"/>
        <end position="70"/>
    </location>
</feature>
<protein>
    <submittedName>
        <fullName evidence="2">Uncharacterized protein</fullName>
    </submittedName>
</protein>
<feature type="transmembrane region" description="Helical" evidence="1">
    <location>
        <begin position="279"/>
        <end position="300"/>
    </location>
</feature>
<reference evidence="2" key="1">
    <citation type="submission" date="2022-10" db="EMBL/GenBank/DDBJ databases">
        <authorList>
            <person name="Chen Y."/>
            <person name="Dougan E. K."/>
            <person name="Chan C."/>
            <person name="Rhodes N."/>
            <person name="Thang M."/>
        </authorList>
    </citation>
    <scope>NUCLEOTIDE SEQUENCE</scope>
</reference>
<gene>
    <name evidence="2" type="ORF">C1SCF055_LOCUS40844</name>
</gene>
<dbReference type="EMBL" id="CAMXCT020006566">
    <property type="protein sequence ID" value="CAL1169442.1"/>
    <property type="molecule type" value="Genomic_DNA"/>
</dbReference>
<dbReference type="EMBL" id="CAMXCT010006566">
    <property type="protein sequence ID" value="CAI4016067.1"/>
    <property type="molecule type" value="Genomic_DNA"/>
</dbReference>
<evidence type="ECO:0000256" key="1">
    <source>
        <dbReference type="SAM" id="Phobius"/>
    </source>
</evidence>